<protein>
    <submittedName>
        <fullName evidence="2">Xylose isomerase domain-containing protein TIM barrel</fullName>
    </submittedName>
</protein>
<dbReference type="AlphaFoldDB" id="A0A343TFB6"/>
<dbReference type="KEGG" id="hdf:AArcSl_0132"/>
<feature type="domain" description="Xylose isomerase-like TIM barrel" evidence="1">
    <location>
        <begin position="21"/>
        <end position="238"/>
    </location>
</feature>
<dbReference type="PANTHER" id="PTHR12110:SF21">
    <property type="entry name" value="XYLOSE ISOMERASE-LIKE TIM BARREL DOMAIN-CONTAINING PROTEIN"/>
    <property type="match status" value="1"/>
</dbReference>
<dbReference type="InterPro" id="IPR013022">
    <property type="entry name" value="Xyl_isomerase-like_TIM-brl"/>
</dbReference>
<name>A0A343TFB6_9EURY</name>
<evidence type="ECO:0000259" key="1">
    <source>
        <dbReference type="Pfam" id="PF01261"/>
    </source>
</evidence>
<organism evidence="2 3">
    <name type="scientific">Halalkaliarchaeum desulfuricum</name>
    <dbReference type="NCBI Taxonomy" id="2055893"/>
    <lineage>
        <taxon>Archaea</taxon>
        <taxon>Methanobacteriati</taxon>
        <taxon>Methanobacteriota</taxon>
        <taxon>Stenosarchaea group</taxon>
        <taxon>Halobacteria</taxon>
        <taxon>Halobacteriales</taxon>
        <taxon>Haloferacaceae</taxon>
        <taxon>Halalkaliarchaeum</taxon>
    </lineage>
</organism>
<dbReference type="RefSeq" id="WP_119813732.1">
    <property type="nucleotide sequence ID" value="NZ_CP025066.1"/>
</dbReference>
<reference evidence="3" key="1">
    <citation type="submission" date="2017-11" db="EMBL/GenBank/DDBJ databases">
        <title>Phenotypic and genomic properties of facultatively anaerobic sulfur-reducing natronoarchaea from hypersaline soda lakes.</title>
        <authorList>
            <person name="Sorokin D.Y."/>
            <person name="Kublanov I.V."/>
            <person name="Roman P."/>
            <person name="Sinninghe Damste J.S."/>
            <person name="Golyshin P.N."/>
            <person name="Rojo D."/>
            <person name="Ciordia S."/>
            <person name="Mena M.D.C."/>
            <person name="Ferrer M."/>
            <person name="Messina E."/>
            <person name="Smedile F."/>
            <person name="La Spada G."/>
            <person name="La Cono V."/>
            <person name="Yakimov M.M."/>
        </authorList>
    </citation>
    <scope>NUCLEOTIDE SEQUENCE [LARGE SCALE GENOMIC DNA]</scope>
    <source>
        <strain evidence="3">AArc-Sl</strain>
    </source>
</reference>
<keyword evidence="3" id="KW-1185">Reference proteome</keyword>
<evidence type="ECO:0000313" key="3">
    <source>
        <dbReference type="Proteomes" id="UP000263012"/>
    </source>
</evidence>
<dbReference type="PANTHER" id="PTHR12110">
    <property type="entry name" value="HYDROXYPYRUVATE ISOMERASE"/>
    <property type="match status" value="1"/>
</dbReference>
<dbReference type="InterPro" id="IPR050312">
    <property type="entry name" value="IolE/XylAMocC-like"/>
</dbReference>
<dbReference type="GO" id="GO:0016853">
    <property type="term" value="F:isomerase activity"/>
    <property type="evidence" value="ECO:0007669"/>
    <property type="project" value="UniProtKB-KW"/>
</dbReference>
<dbReference type="OrthoDB" id="372143at2157"/>
<dbReference type="GeneID" id="37876466"/>
<gene>
    <name evidence="2" type="ORF">AArcSl_0132</name>
</gene>
<proteinExistence type="predicted"/>
<dbReference type="SUPFAM" id="SSF51658">
    <property type="entry name" value="Xylose isomerase-like"/>
    <property type="match status" value="1"/>
</dbReference>
<keyword evidence="2" id="KW-0413">Isomerase</keyword>
<dbReference type="Gene3D" id="3.20.20.150">
    <property type="entry name" value="Divalent-metal-dependent TIM barrel enzymes"/>
    <property type="match status" value="1"/>
</dbReference>
<evidence type="ECO:0000313" key="2">
    <source>
        <dbReference type="EMBL" id="AUX07788.1"/>
    </source>
</evidence>
<dbReference type="Pfam" id="PF01261">
    <property type="entry name" value="AP_endonuc_2"/>
    <property type="match status" value="1"/>
</dbReference>
<dbReference type="InterPro" id="IPR036237">
    <property type="entry name" value="Xyl_isomerase-like_sf"/>
</dbReference>
<dbReference type="EMBL" id="CP025066">
    <property type="protein sequence ID" value="AUX07788.1"/>
    <property type="molecule type" value="Genomic_DNA"/>
</dbReference>
<sequence>MDLGLTVGDELERIDAADGRYAFLELSIGDSFLPPTSIDRDRLETALDGRDLYVHLPFDQPVVTHVQELNEAIVDYQTRLLSWAGDVGARKAVLHGTTADRDDVDLRERFAEQLSVVVDAGERAGVEVVVENVGHQHHGVQLSVLGEVAREVDAPVCFDVGHAYMEAGNDGITRFLRSHGDRVTHLHVHDARRRGDTHIPVGAGEIDYEILSEQLSGFDGSVAVEVFTDDAALLWDSGRRVRDRLTPGSTTSDEKGSS</sequence>
<dbReference type="Proteomes" id="UP000263012">
    <property type="component" value="Chromosome"/>
</dbReference>
<accession>A0A343TFB6</accession>